<organism evidence="2 3">
    <name type="scientific">Mikania micrantha</name>
    <name type="common">bitter vine</name>
    <dbReference type="NCBI Taxonomy" id="192012"/>
    <lineage>
        <taxon>Eukaryota</taxon>
        <taxon>Viridiplantae</taxon>
        <taxon>Streptophyta</taxon>
        <taxon>Embryophyta</taxon>
        <taxon>Tracheophyta</taxon>
        <taxon>Spermatophyta</taxon>
        <taxon>Magnoliopsida</taxon>
        <taxon>eudicotyledons</taxon>
        <taxon>Gunneridae</taxon>
        <taxon>Pentapetalae</taxon>
        <taxon>asterids</taxon>
        <taxon>campanulids</taxon>
        <taxon>Asterales</taxon>
        <taxon>Asteraceae</taxon>
        <taxon>Asteroideae</taxon>
        <taxon>Heliantheae alliance</taxon>
        <taxon>Eupatorieae</taxon>
        <taxon>Mikania</taxon>
    </lineage>
</organism>
<dbReference type="EMBL" id="SZYD01000013">
    <property type="protein sequence ID" value="KAD4385698.1"/>
    <property type="molecule type" value="Genomic_DNA"/>
</dbReference>
<protein>
    <submittedName>
        <fullName evidence="2">Uncharacterized protein</fullName>
    </submittedName>
</protein>
<dbReference type="OrthoDB" id="1828746at2759"/>
<sequence length="182" mass="20824">MMNLRKSTGISNDCNDRNNKQRQSDHFDYHSRYRAPGTFRPSRKPDPTPPARELATLTFGDKHNLCAYLDPTTKNGKEFRPMIEFLRRSRIYYAISNSCRIYRSPIQSFWESARLIAVDDAYVIEAYVLGQAIRVTEADIRRVLQFGGEPTGMALIVTPRAGGLDRLSRRVEGSRGMISFDN</sequence>
<evidence type="ECO:0000256" key="1">
    <source>
        <dbReference type="SAM" id="MobiDB-lite"/>
    </source>
</evidence>
<dbReference type="AlphaFoldDB" id="A0A5N6N8R1"/>
<evidence type="ECO:0000313" key="2">
    <source>
        <dbReference type="EMBL" id="KAD4385698.1"/>
    </source>
</evidence>
<dbReference type="Proteomes" id="UP000326396">
    <property type="component" value="Linkage Group LG3"/>
</dbReference>
<keyword evidence="3" id="KW-1185">Reference proteome</keyword>
<feature type="compositionally biased region" description="Basic and acidic residues" evidence="1">
    <location>
        <begin position="14"/>
        <end position="31"/>
    </location>
</feature>
<feature type="region of interest" description="Disordered" evidence="1">
    <location>
        <begin position="1"/>
        <end position="51"/>
    </location>
</feature>
<evidence type="ECO:0000313" key="3">
    <source>
        <dbReference type="Proteomes" id="UP000326396"/>
    </source>
</evidence>
<feature type="compositionally biased region" description="Polar residues" evidence="1">
    <location>
        <begin position="1"/>
        <end position="13"/>
    </location>
</feature>
<name>A0A5N6N8R1_9ASTR</name>
<accession>A0A5N6N8R1</accession>
<reference evidence="2 3" key="1">
    <citation type="submission" date="2019-05" db="EMBL/GenBank/DDBJ databases">
        <title>Mikania micrantha, genome provides insights into the molecular mechanism of rapid growth.</title>
        <authorList>
            <person name="Liu B."/>
        </authorList>
    </citation>
    <scope>NUCLEOTIDE SEQUENCE [LARGE SCALE GENOMIC DNA]</scope>
    <source>
        <strain evidence="2">NLD-2019</strain>
        <tissue evidence="2">Leaf</tissue>
    </source>
</reference>
<gene>
    <name evidence="2" type="ORF">E3N88_25867</name>
</gene>
<comment type="caution">
    <text evidence="2">The sequence shown here is derived from an EMBL/GenBank/DDBJ whole genome shotgun (WGS) entry which is preliminary data.</text>
</comment>
<proteinExistence type="predicted"/>